<keyword evidence="2" id="KW-1185">Reference proteome</keyword>
<evidence type="ECO:0000313" key="2">
    <source>
        <dbReference type="Proteomes" id="UP001311915"/>
    </source>
</evidence>
<dbReference type="PANTHER" id="PTHR36607:SF23">
    <property type="entry name" value="AMINOTRANSFERASE-LIKE PLANT MOBILE DOMAIN-CONTAINING PROTEIN"/>
    <property type="match status" value="1"/>
</dbReference>
<accession>A0AAV9KUR5</accession>
<dbReference type="Proteomes" id="UP001311915">
    <property type="component" value="Unassembled WGS sequence"/>
</dbReference>
<dbReference type="AlphaFoldDB" id="A0AAV9KUR5"/>
<comment type="caution">
    <text evidence="1">The sequence shown here is derived from an EMBL/GenBank/DDBJ whole genome shotgun (WGS) entry which is preliminary data.</text>
</comment>
<dbReference type="PANTHER" id="PTHR36607">
    <property type="entry name" value="1,2-DIHYDROXY-3-KETO-5-METHYLTHIOPENTENE DIOXYGENASE 4"/>
    <property type="match status" value="1"/>
</dbReference>
<proteinExistence type="predicted"/>
<organism evidence="1 2">
    <name type="scientific">Solanum pinnatisectum</name>
    <name type="common">tansyleaf nightshade</name>
    <dbReference type="NCBI Taxonomy" id="50273"/>
    <lineage>
        <taxon>Eukaryota</taxon>
        <taxon>Viridiplantae</taxon>
        <taxon>Streptophyta</taxon>
        <taxon>Embryophyta</taxon>
        <taxon>Tracheophyta</taxon>
        <taxon>Spermatophyta</taxon>
        <taxon>Magnoliopsida</taxon>
        <taxon>eudicotyledons</taxon>
        <taxon>Gunneridae</taxon>
        <taxon>Pentapetalae</taxon>
        <taxon>asterids</taxon>
        <taxon>lamiids</taxon>
        <taxon>Solanales</taxon>
        <taxon>Solanaceae</taxon>
        <taxon>Solanoideae</taxon>
        <taxon>Solaneae</taxon>
        <taxon>Solanum</taxon>
    </lineage>
</organism>
<evidence type="ECO:0000313" key="1">
    <source>
        <dbReference type="EMBL" id="KAK4716329.1"/>
    </source>
</evidence>
<name>A0AAV9KUR5_9SOLN</name>
<protein>
    <submittedName>
        <fullName evidence="1">Uncharacterized protein</fullName>
    </submittedName>
</protein>
<sequence length="376" mass="43494">MNDDIFGEGATKYFDKDEAKKHVHQGDNIKNTRVRVNLFYVPLFQLFPIEEGGSFVIEPYSLHQYNHQFGFHQDILNYLENDIRAELLGDGLSYRRIFISCDTMSKATFHAAITSTKKLHSTRYPSWWERSHGMFLEDKFKKLKSCKVSKKEVVHTSTNIEKCPQILFSSKKSLQETLKNNNDRCWKRQRIDSTWAGAVDLEVVEPNGAMYVLKGKCVVFNHKRKYILGLWEEICGRLSRTSLNSISSYKEDIYEIFNKMSEMNLLDRSPLNLVDSLFELGTSYGISSNKKSLKEVKQKLTTLPGEREELEVVLEAAKTGVEEIQAKILATKYKISLYENMNLLMADDSIHLEKKKEQLEASCQDLTNYKLCVDYV</sequence>
<dbReference type="EMBL" id="JAWPEI010000009">
    <property type="protein sequence ID" value="KAK4716329.1"/>
    <property type="molecule type" value="Genomic_DNA"/>
</dbReference>
<gene>
    <name evidence="1" type="ORF">R3W88_014667</name>
</gene>
<reference evidence="1 2" key="1">
    <citation type="submission" date="2023-10" db="EMBL/GenBank/DDBJ databases">
        <title>Genome-Wide Identification Analysis in wild type Solanum Pinnatisectum Reveals Some Genes Defensing Phytophthora Infestans.</title>
        <authorList>
            <person name="Sun C."/>
        </authorList>
    </citation>
    <scope>NUCLEOTIDE SEQUENCE [LARGE SCALE GENOMIC DNA]</scope>
    <source>
        <strain evidence="1">LQN</strain>
        <tissue evidence="1">Leaf</tissue>
    </source>
</reference>